<dbReference type="RefSeq" id="WP_249504425.1">
    <property type="nucleotide sequence ID" value="NZ_CP097253.1"/>
</dbReference>
<gene>
    <name evidence="1" type="ORF">M1K48_03150</name>
</gene>
<dbReference type="EMBL" id="CP097253">
    <property type="protein sequence ID" value="UUR08652.1"/>
    <property type="molecule type" value="Genomic_DNA"/>
</dbReference>
<sequence length="264" mass="27892">MRSALALGALSLTLSACVQTRQIADLQFTPPQGDYKLLVMRPDVTVGSVKAGGLTEPRADWTEAARANLVTALKAQQAGRGGQTMIMDRRDSIAGVSADTVAELERLHNAVGSSIALHKFAGYELPTKRGRGLDYTLGSDAVRLGQATGYDYALFMHAEDSFADSGRVAMQVLGIAGCFIGFCAPNIGGGGQSAYASLVDLRTGEVVWFNVVQAGTQVAGIKMGDLRKPEGAAQLVDRLLGRMKPGRDVRRAQAAAARNAPEKK</sequence>
<evidence type="ECO:0000313" key="2">
    <source>
        <dbReference type="Proteomes" id="UP000831921"/>
    </source>
</evidence>
<evidence type="ECO:0008006" key="3">
    <source>
        <dbReference type="Google" id="ProtNLM"/>
    </source>
</evidence>
<dbReference type="Proteomes" id="UP000831921">
    <property type="component" value="Chromosome"/>
</dbReference>
<organism evidence="1 2">
    <name type="scientific">Sphingomonas glaciei</name>
    <dbReference type="NCBI Taxonomy" id="2938948"/>
    <lineage>
        <taxon>Bacteria</taxon>
        <taxon>Pseudomonadati</taxon>
        <taxon>Pseudomonadota</taxon>
        <taxon>Alphaproteobacteria</taxon>
        <taxon>Sphingomonadales</taxon>
        <taxon>Sphingomonadaceae</taxon>
        <taxon>Sphingomonas</taxon>
    </lineage>
</organism>
<accession>A0ABY5MW26</accession>
<keyword evidence="2" id="KW-1185">Reference proteome</keyword>
<reference evidence="1 2" key="1">
    <citation type="submission" date="2022-05" db="EMBL/GenBank/DDBJ databases">
        <title>S8-45 Sphingomonas ultraviolaceadurans.</title>
        <authorList>
            <person name="Liu Y."/>
        </authorList>
    </citation>
    <scope>NUCLEOTIDE SEQUENCE [LARGE SCALE GENOMIC DNA]</scope>
    <source>
        <strain evidence="1 2">S8-45</strain>
    </source>
</reference>
<name>A0ABY5MW26_9SPHN</name>
<dbReference type="PROSITE" id="PS51257">
    <property type="entry name" value="PROKAR_LIPOPROTEIN"/>
    <property type="match status" value="1"/>
</dbReference>
<protein>
    <recommendedName>
        <fullName evidence="3">Lipoprotein</fullName>
    </recommendedName>
</protein>
<evidence type="ECO:0000313" key="1">
    <source>
        <dbReference type="EMBL" id="UUR08652.1"/>
    </source>
</evidence>
<proteinExistence type="predicted"/>